<feature type="transmembrane region" description="Helical" evidence="1">
    <location>
        <begin position="5"/>
        <end position="24"/>
    </location>
</feature>
<gene>
    <name evidence="2" type="ORF">GCM10023205_82050</name>
</gene>
<protein>
    <recommendedName>
        <fullName evidence="4">DUF3311 domain-containing protein</fullName>
    </recommendedName>
</protein>
<comment type="caution">
    <text evidence="2">The sequence shown here is derived from an EMBL/GenBank/DDBJ whole genome shotgun (WGS) entry which is preliminary data.</text>
</comment>
<evidence type="ECO:0000256" key="1">
    <source>
        <dbReference type="SAM" id="Phobius"/>
    </source>
</evidence>
<evidence type="ECO:0008006" key="4">
    <source>
        <dbReference type="Google" id="ProtNLM"/>
    </source>
</evidence>
<dbReference type="Proteomes" id="UP001500466">
    <property type="component" value="Unassembled WGS sequence"/>
</dbReference>
<keyword evidence="1" id="KW-0812">Transmembrane</keyword>
<organism evidence="2 3">
    <name type="scientific">Yinghuangia aomiensis</name>
    <dbReference type="NCBI Taxonomy" id="676205"/>
    <lineage>
        <taxon>Bacteria</taxon>
        <taxon>Bacillati</taxon>
        <taxon>Actinomycetota</taxon>
        <taxon>Actinomycetes</taxon>
        <taxon>Kitasatosporales</taxon>
        <taxon>Streptomycetaceae</taxon>
        <taxon>Yinghuangia</taxon>
    </lineage>
</organism>
<accession>A0ABP9IEX2</accession>
<dbReference type="RefSeq" id="WP_345680992.1">
    <property type="nucleotide sequence ID" value="NZ_BAABHS010000061.1"/>
</dbReference>
<evidence type="ECO:0000313" key="3">
    <source>
        <dbReference type="Proteomes" id="UP001500466"/>
    </source>
</evidence>
<keyword evidence="1" id="KW-0472">Membrane</keyword>
<feature type="transmembrane region" description="Helical" evidence="1">
    <location>
        <begin position="36"/>
        <end position="54"/>
    </location>
</feature>
<dbReference type="EMBL" id="BAABHS010000061">
    <property type="protein sequence ID" value="GAA4996428.1"/>
    <property type="molecule type" value="Genomic_DNA"/>
</dbReference>
<proteinExistence type="predicted"/>
<keyword evidence="3" id="KW-1185">Reference proteome</keyword>
<keyword evidence="1" id="KW-1133">Transmembrane helix</keyword>
<reference evidence="3" key="1">
    <citation type="journal article" date="2019" name="Int. J. Syst. Evol. Microbiol.">
        <title>The Global Catalogue of Microorganisms (GCM) 10K type strain sequencing project: providing services to taxonomists for standard genome sequencing and annotation.</title>
        <authorList>
            <consortium name="The Broad Institute Genomics Platform"/>
            <consortium name="The Broad Institute Genome Sequencing Center for Infectious Disease"/>
            <person name="Wu L."/>
            <person name="Ma J."/>
        </authorList>
    </citation>
    <scope>NUCLEOTIDE SEQUENCE [LARGE SCALE GENOMIC DNA]</scope>
    <source>
        <strain evidence="3">JCM 17986</strain>
    </source>
</reference>
<name>A0ABP9IEX2_9ACTN</name>
<evidence type="ECO:0000313" key="2">
    <source>
        <dbReference type="EMBL" id="GAA4996428.1"/>
    </source>
</evidence>
<sequence length="67" mass="7622">MRVAILLLMVPVAALLATVWLPFVNAPHIWLGMPSMMTWSVAWVILLTPALGYVEYQRTRRRDGGDR</sequence>